<comment type="caution">
    <text evidence="1">The sequence shown here is derived from an EMBL/GenBank/DDBJ whole genome shotgun (WGS) entry which is preliminary data.</text>
</comment>
<gene>
    <name evidence="1" type="ORF">DSO57_1003703</name>
</gene>
<dbReference type="EMBL" id="QTSX02001429">
    <property type="protein sequence ID" value="KAJ9082545.1"/>
    <property type="molecule type" value="Genomic_DNA"/>
</dbReference>
<evidence type="ECO:0000313" key="2">
    <source>
        <dbReference type="Proteomes" id="UP001165960"/>
    </source>
</evidence>
<evidence type="ECO:0000313" key="1">
    <source>
        <dbReference type="EMBL" id="KAJ9082545.1"/>
    </source>
</evidence>
<sequence length="152" mass="17110">MISFKKDETIADFSYRFYLKAHILTGLGLLTVHDVHIALRAAVKPYEVLYCTLMSAFQDNCTLDGMVYYLHQCGNMFGSPNVETKPHPATNFPGRLKIAPSTNKFVPKNDITKVICHCCNWKGHYTFNCNSKTGIHTLPPLESNLQGKVNVE</sequence>
<organism evidence="1 2">
    <name type="scientific">Entomophthora muscae</name>
    <dbReference type="NCBI Taxonomy" id="34485"/>
    <lineage>
        <taxon>Eukaryota</taxon>
        <taxon>Fungi</taxon>
        <taxon>Fungi incertae sedis</taxon>
        <taxon>Zoopagomycota</taxon>
        <taxon>Entomophthoromycotina</taxon>
        <taxon>Entomophthoromycetes</taxon>
        <taxon>Entomophthorales</taxon>
        <taxon>Entomophthoraceae</taxon>
        <taxon>Entomophthora</taxon>
    </lineage>
</organism>
<dbReference type="Proteomes" id="UP001165960">
    <property type="component" value="Unassembled WGS sequence"/>
</dbReference>
<reference evidence="1" key="1">
    <citation type="submission" date="2022-04" db="EMBL/GenBank/DDBJ databases">
        <title>Genome of the entomopathogenic fungus Entomophthora muscae.</title>
        <authorList>
            <person name="Elya C."/>
            <person name="Lovett B.R."/>
            <person name="Lee E."/>
            <person name="Macias A.M."/>
            <person name="Hajek A.E."/>
            <person name="De Bivort B.L."/>
            <person name="Kasson M.T."/>
            <person name="De Fine Licht H.H."/>
            <person name="Stajich J.E."/>
        </authorList>
    </citation>
    <scope>NUCLEOTIDE SEQUENCE</scope>
    <source>
        <strain evidence="1">Berkeley</strain>
    </source>
</reference>
<proteinExistence type="predicted"/>
<keyword evidence="2" id="KW-1185">Reference proteome</keyword>
<protein>
    <submittedName>
        <fullName evidence="1">Uncharacterized protein</fullName>
    </submittedName>
</protein>
<accession>A0ACC2U742</accession>
<name>A0ACC2U742_9FUNG</name>